<reference evidence="1" key="1">
    <citation type="submission" date="2021-11" db="EMBL/GenBank/DDBJ databases">
        <authorList>
            <person name="Schell T."/>
        </authorList>
    </citation>
    <scope>NUCLEOTIDE SEQUENCE</scope>
    <source>
        <strain evidence="1">M5</strain>
    </source>
</reference>
<name>A0A8J2WTB3_9CRUS</name>
<gene>
    <name evidence="1" type="ORF">DGAL_LOCUS14276</name>
</gene>
<protein>
    <submittedName>
        <fullName evidence="1">Uncharacterized protein</fullName>
    </submittedName>
</protein>
<organism evidence="1 2">
    <name type="scientific">Daphnia galeata</name>
    <dbReference type="NCBI Taxonomy" id="27404"/>
    <lineage>
        <taxon>Eukaryota</taxon>
        <taxon>Metazoa</taxon>
        <taxon>Ecdysozoa</taxon>
        <taxon>Arthropoda</taxon>
        <taxon>Crustacea</taxon>
        <taxon>Branchiopoda</taxon>
        <taxon>Diplostraca</taxon>
        <taxon>Cladocera</taxon>
        <taxon>Anomopoda</taxon>
        <taxon>Daphniidae</taxon>
        <taxon>Daphnia</taxon>
    </lineage>
</organism>
<keyword evidence="2" id="KW-1185">Reference proteome</keyword>
<accession>A0A8J2WTB3</accession>
<dbReference type="Proteomes" id="UP000789390">
    <property type="component" value="Unassembled WGS sequence"/>
</dbReference>
<sequence length="178" mass="20484">MEARIRRTAEASLQQWGRAYANFTRLRREAFIKKVEPHFKFLLDEQSAFAEGKEARELLFTDVFLSRKLKEAQNDVTLVEADRAIAASDLTALTRNRRNQNFRPARHGQAAVPPYGGRRSEGFRNFRFQGKRNGFQKPKSSFSNDKRCFILEPVSEVPLVRLRQGAQSGLEFLSGTKY</sequence>
<comment type="caution">
    <text evidence="1">The sequence shown here is derived from an EMBL/GenBank/DDBJ whole genome shotgun (WGS) entry which is preliminary data.</text>
</comment>
<evidence type="ECO:0000313" key="2">
    <source>
        <dbReference type="Proteomes" id="UP000789390"/>
    </source>
</evidence>
<dbReference type="EMBL" id="CAKKLH010000304">
    <property type="protein sequence ID" value="CAH0110683.1"/>
    <property type="molecule type" value="Genomic_DNA"/>
</dbReference>
<evidence type="ECO:0000313" key="1">
    <source>
        <dbReference type="EMBL" id="CAH0110683.1"/>
    </source>
</evidence>
<proteinExistence type="predicted"/>
<dbReference type="AlphaFoldDB" id="A0A8J2WTB3"/>